<organism evidence="1">
    <name type="scientific">Acidithiobacillus ferrivorans</name>
    <dbReference type="NCBI Taxonomy" id="160808"/>
    <lineage>
        <taxon>Bacteria</taxon>
        <taxon>Pseudomonadati</taxon>
        <taxon>Pseudomonadota</taxon>
        <taxon>Acidithiobacillia</taxon>
        <taxon>Acidithiobacillales</taxon>
        <taxon>Acidithiobacillaceae</taxon>
        <taxon>Acidithiobacillus</taxon>
    </lineage>
</organism>
<evidence type="ECO:0000313" key="2">
    <source>
        <dbReference type="EMBL" id="SMH65515.1"/>
    </source>
</evidence>
<accession>A0A060UZV9</accession>
<dbReference type="AlphaFoldDB" id="A0A060UZV9"/>
<dbReference type="EMBL" id="LT841305">
    <property type="protein sequence ID" value="SMH65515.1"/>
    <property type="molecule type" value="Genomic_DNA"/>
</dbReference>
<reference evidence="2 3" key="3">
    <citation type="submission" date="2017-03" db="EMBL/GenBank/DDBJ databases">
        <authorList>
            <person name="Regsiter A."/>
            <person name="William W."/>
        </authorList>
    </citation>
    <scope>NUCLEOTIDE SEQUENCE [LARGE SCALE GENOMIC DNA]</scope>
    <source>
        <strain evidence="2">PRJEB5721</strain>
    </source>
</reference>
<sequence>MLARRLSGAFQAEKRRNVAIFLHRARFRGRFAGNIMTELDRLFLHALLHHGGVCDTRLASTVLGVSERRARDALLDMLELGMIRRVFIDGIRDPARFFQITAKAARWLGHTGVNAARSGQDAGWLLRGLTRFWFRGHYPVPDGAHLLHGQGEVADAFEARKLRLSGTGPGRDRFTETVVSREGGGLEAWSFPAPGRPLQPHVEGVVLRFADSLPSVKLGWVIDTNRAIELARIVSTIAGRNIPFRPLQAPTPAEENGREALLEAQKQARTALEKAQIQREIDGLATPAQAPTPANQEDDPLAAAFLPGITHDLY</sequence>
<keyword evidence="3" id="KW-1185">Reference proteome</keyword>
<evidence type="ECO:0000313" key="3">
    <source>
        <dbReference type="Proteomes" id="UP000193925"/>
    </source>
</evidence>
<name>A0A060UZV9_9PROT</name>
<protein>
    <submittedName>
        <fullName evidence="1">Uncharacterized protein</fullName>
    </submittedName>
</protein>
<dbReference type="Proteomes" id="UP000193925">
    <property type="component" value="Chromosome AFERRI"/>
</dbReference>
<proteinExistence type="predicted"/>
<reference evidence="1" key="2">
    <citation type="submission" date="2014-07" db="EMBL/GenBank/DDBJ databases">
        <title>Initial genome analysis of the psychrotolerant acidophile Acidithiobacillus ferrivorans CF27: insights into iron and sulfur oxidation pathways and into biofilm formation.</title>
        <authorList>
            <person name="Talla E."/>
            <person name="Hedrich S."/>
            <person name="Mangenot S."/>
            <person name="Ji B."/>
            <person name="Johnson D.B."/>
            <person name="Barbe V."/>
            <person name="Bonnefoy V."/>
        </authorList>
    </citation>
    <scope>NUCLEOTIDE SEQUENCE [LARGE SCALE GENOMIC DNA]</scope>
    <source>
        <strain evidence="1">CF27</strain>
    </source>
</reference>
<evidence type="ECO:0000313" key="1">
    <source>
        <dbReference type="EMBL" id="CDQ11959.1"/>
    </source>
</evidence>
<reference evidence="1" key="1">
    <citation type="submission" date="2014-03" db="EMBL/GenBank/DDBJ databases">
        <authorList>
            <person name="Genoscope - CEA"/>
        </authorList>
    </citation>
    <scope>NUCLEOTIDE SEQUENCE [LARGE SCALE GENOMIC DNA]</scope>
    <source>
        <strain evidence="1">CF27</strain>
    </source>
</reference>
<gene>
    <name evidence="2" type="ORF">AFERRI_20297</name>
    <name evidence="1" type="ORF">AFERRI_600185</name>
</gene>
<dbReference type="EMBL" id="CCCS020000057">
    <property type="protein sequence ID" value="CDQ11959.1"/>
    <property type="molecule type" value="Genomic_DNA"/>
</dbReference>